<feature type="domain" description="Wadjet protein JetD C-terminal" evidence="1">
    <location>
        <begin position="152"/>
        <end position="211"/>
    </location>
</feature>
<protein>
    <recommendedName>
        <fullName evidence="1">Wadjet protein JetD C-terminal domain-containing protein</fullName>
    </recommendedName>
</protein>
<organism evidence="2 3">
    <name type="scientific">Stieleria varia</name>
    <dbReference type="NCBI Taxonomy" id="2528005"/>
    <lineage>
        <taxon>Bacteria</taxon>
        <taxon>Pseudomonadati</taxon>
        <taxon>Planctomycetota</taxon>
        <taxon>Planctomycetia</taxon>
        <taxon>Pirellulales</taxon>
        <taxon>Pirellulaceae</taxon>
        <taxon>Stieleria</taxon>
    </lineage>
</organism>
<sequence>MRSDEITLLRKLQEQTDGVAESSLRKGTQVLVNRLHACGAVQWERGKSGRGRRLRISSVAAFDALVHDELPQGLNFSEDLVQDHASAVELRGDAKAFAGSIAEAVLLRTIKPGIVIQRTTSVTSVSISELSEIAGCAAISITDDSDWEFSGTITVIENADTFWRYELVLPGTDLAIYSAGRMSSRLLRWLASPPMQSCQILHWGDYDPVGIDEYIRLYDACGARVCLHVPDDINELILKYGKRSLIQSNLNVLKRICNRHEVPNVLRMTELFDLHHRGLEQEILIGKQFPNFG</sequence>
<dbReference type="AlphaFoldDB" id="A0A5C6ARS3"/>
<evidence type="ECO:0000259" key="1">
    <source>
        <dbReference type="Pfam" id="PF09983"/>
    </source>
</evidence>
<evidence type="ECO:0000313" key="3">
    <source>
        <dbReference type="Proteomes" id="UP000320176"/>
    </source>
</evidence>
<proteinExistence type="predicted"/>
<evidence type="ECO:0000313" key="2">
    <source>
        <dbReference type="EMBL" id="TWU02713.1"/>
    </source>
</evidence>
<dbReference type="InterPro" id="IPR024534">
    <property type="entry name" value="JetD_C"/>
</dbReference>
<dbReference type="RefSeq" id="WP_197454718.1">
    <property type="nucleotide sequence ID" value="NZ_CP151726.1"/>
</dbReference>
<gene>
    <name evidence="2" type="ORF">Pla52n_37720</name>
</gene>
<name>A0A5C6ARS3_9BACT</name>
<keyword evidence="3" id="KW-1185">Reference proteome</keyword>
<comment type="caution">
    <text evidence="2">The sequence shown here is derived from an EMBL/GenBank/DDBJ whole genome shotgun (WGS) entry which is preliminary data.</text>
</comment>
<dbReference type="EMBL" id="SJPN01000004">
    <property type="protein sequence ID" value="TWU02713.1"/>
    <property type="molecule type" value="Genomic_DNA"/>
</dbReference>
<accession>A0A5C6ARS3</accession>
<dbReference type="Pfam" id="PF09983">
    <property type="entry name" value="JetD_C"/>
    <property type="match status" value="1"/>
</dbReference>
<dbReference type="Proteomes" id="UP000320176">
    <property type="component" value="Unassembled WGS sequence"/>
</dbReference>
<reference evidence="2 3" key="1">
    <citation type="submission" date="2019-02" db="EMBL/GenBank/DDBJ databases">
        <title>Deep-cultivation of Planctomycetes and their phenomic and genomic characterization uncovers novel biology.</title>
        <authorList>
            <person name="Wiegand S."/>
            <person name="Jogler M."/>
            <person name="Boedeker C."/>
            <person name="Pinto D."/>
            <person name="Vollmers J."/>
            <person name="Rivas-Marin E."/>
            <person name="Kohn T."/>
            <person name="Peeters S.H."/>
            <person name="Heuer A."/>
            <person name="Rast P."/>
            <person name="Oberbeckmann S."/>
            <person name="Bunk B."/>
            <person name="Jeske O."/>
            <person name="Meyerdierks A."/>
            <person name="Storesund J.E."/>
            <person name="Kallscheuer N."/>
            <person name="Luecker S."/>
            <person name="Lage O.M."/>
            <person name="Pohl T."/>
            <person name="Merkel B.J."/>
            <person name="Hornburger P."/>
            <person name="Mueller R.-W."/>
            <person name="Bruemmer F."/>
            <person name="Labrenz M."/>
            <person name="Spormann A.M."/>
            <person name="Op Den Camp H."/>
            <person name="Overmann J."/>
            <person name="Amann R."/>
            <person name="Jetten M.S.M."/>
            <person name="Mascher T."/>
            <person name="Medema M.H."/>
            <person name="Devos D.P."/>
            <person name="Kaster A.-K."/>
            <person name="Ovreas L."/>
            <person name="Rohde M."/>
            <person name="Galperin M.Y."/>
            <person name="Jogler C."/>
        </authorList>
    </citation>
    <scope>NUCLEOTIDE SEQUENCE [LARGE SCALE GENOMIC DNA]</scope>
    <source>
        <strain evidence="2 3">Pla52n</strain>
    </source>
</reference>